<dbReference type="PANTHER" id="PTHR10553:SF5">
    <property type="entry name" value="U6 SNRNA-ASSOCIATED SM-LIKE PROTEIN LSM7"/>
    <property type="match status" value="1"/>
</dbReference>
<protein>
    <recommendedName>
        <fullName evidence="9">LSM domain-containing protein</fullName>
    </recommendedName>
</protein>
<proteinExistence type="predicted"/>
<name>A0A1X7VTE5_AMPQE</name>
<dbReference type="InterPro" id="IPR017132">
    <property type="entry name" value="Lsm7"/>
</dbReference>
<dbReference type="STRING" id="400682.A0A1X7VTE5"/>
<evidence type="ECO:0000313" key="8">
    <source>
        <dbReference type="EnsemblMetazoa" id="Aqu2.1.43367_001"/>
    </source>
</evidence>
<dbReference type="InParanoid" id="A0A1X7VTE5"/>
<keyword evidence="5" id="KW-0508">mRNA splicing</keyword>
<keyword evidence="7" id="KW-0687">Ribonucleoprotein</keyword>
<dbReference type="GO" id="GO:0005688">
    <property type="term" value="C:U6 snRNP"/>
    <property type="evidence" value="ECO:0007669"/>
    <property type="project" value="TreeGrafter"/>
</dbReference>
<accession>A0A1X7VTE5</accession>
<comment type="subcellular location">
    <subcellularLocation>
        <location evidence="1">Nucleus</location>
    </subcellularLocation>
</comment>
<dbReference type="GO" id="GO:0071004">
    <property type="term" value="C:U2-type prespliceosome"/>
    <property type="evidence" value="ECO:0007669"/>
    <property type="project" value="TreeGrafter"/>
</dbReference>
<dbReference type="Gene3D" id="2.30.30.100">
    <property type="match status" value="1"/>
</dbReference>
<dbReference type="GO" id="GO:0003723">
    <property type="term" value="F:RNA binding"/>
    <property type="evidence" value="ECO:0007669"/>
    <property type="project" value="UniProtKB-KW"/>
</dbReference>
<dbReference type="eggNOG" id="KOG1781">
    <property type="taxonomic scope" value="Eukaryota"/>
</dbReference>
<evidence type="ECO:0000256" key="2">
    <source>
        <dbReference type="ARBA" id="ARBA00022664"/>
    </source>
</evidence>
<evidence type="ECO:0000256" key="5">
    <source>
        <dbReference type="ARBA" id="ARBA00023187"/>
    </source>
</evidence>
<dbReference type="GO" id="GO:0071013">
    <property type="term" value="C:catalytic step 2 spliceosome"/>
    <property type="evidence" value="ECO:0007669"/>
    <property type="project" value="TreeGrafter"/>
</dbReference>
<dbReference type="GO" id="GO:1990726">
    <property type="term" value="C:Lsm1-7-Pat1 complex"/>
    <property type="evidence" value="ECO:0007669"/>
    <property type="project" value="TreeGrafter"/>
</dbReference>
<evidence type="ECO:0000256" key="3">
    <source>
        <dbReference type="ARBA" id="ARBA00022728"/>
    </source>
</evidence>
<dbReference type="GO" id="GO:0005689">
    <property type="term" value="C:U12-type spliceosomal complex"/>
    <property type="evidence" value="ECO:0007669"/>
    <property type="project" value="TreeGrafter"/>
</dbReference>
<evidence type="ECO:0000256" key="1">
    <source>
        <dbReference type="ARBA" id="ARBA00004123"/>
    </source>
</evidence>
<keyword evidence="6" id="KW-0539">Nucleus</keyword>
<dbReference type="CDD" id="cd01729">
    <property type="entry name" value="LSm7"/>
    <property type="match status" value="1"/>
</dbReference>
<evidence type="ECO:0000256" key="4">
    <source>
        <dbReference type="ARBA" id="ARBA00022884"/>
    </source>
</evidence>
<sequence length="102" mass="11646">MMVLLKSNDKLVALWIVEMRYQAPPDKKRRETLLSAELGKYLDKRIRVKFQGGRENPKDQFKLTDETRSLGLVVCRGTAVVLICPADTMEPIANPFLQQEPS</sequence>
<dbReference type="SUPFAM" id="SSF50182">
    <property type="entry name" value="Sm-like ribonucleoproteins"/>
    <property type="match status" value="1"/>
</dbReference>
<keyword evidence="3" id="KW-0747">Spliceosome</keyword>
<evidence type="ECO:0000256" key="6">
    <source>
        <dbReference type="ARBA" id="ARBA00023242"/>
    </source>
</evidence>
<keyword evidence="2" id="KW-0507">mRNA processing</keyword>
<reference evidence="8" key="1">
    <citation type="submission" date="2017-05" db="UniProtKB">
        <authorList>
            <consortium name="EnsemblMetazoa"/>
        </authorList>
    </citation>
    <scope>IDENTIFICATION</scope>
</reference>
<dbReference type="GO" id="GO:0097526">
    <property type="term" value="C:spliceosomal tri-snRNP complex"/>
    <property type="evidence" value="ECO:0007669"/>
    <property type="project" value="TreeGrafter"/>
</dbReference>
<dbReference type="PANTHER" id="PTHR10553">
    <property type="entry name" value="SMALL NUCLEAR RIBONUCLEOPROTEIN"/>
    <property type="match status" value="1"/>
</dbReference>
<dbReference type="GO" id="GO:0000956">
    <property type="term" value="P:nuclear-transcribed mRNA catabolic process"/>
    <property type="evidence" value="ECO:0007669"/>
    <property type="project" value="InterPro"/>
</dbReference>
<evidence type="ECO:0000256" key="7">
    <source>
        <dbReference type="ARBA" id="ARBA00023274"/>
    </source>
</evidence>
<dbReference type="InterPro" id="IPR044641">
    <property type="entry name" value="Lsm7/SmG-like"/>
</dbReference>
<dbReference type="OrthoDB" id="2146at2759"/>
<organism evidence="8">
    <name type="scientific">Amphimedon queenslandica</name>
    <name type="common">Sponge</name>
    <dbReference type="NCBI Taxonomy" id="400682"/>
    <lineage>
        <taxon>Eukaryota</taxon>
        <taxon>Metazoa</taxon>
        <taxon>Porifera</taxon>
        <taxon>Demospongiae</taxon>
        <taxon>Heteroscleromorpha</taxon>
        <taxon>Haplosclerida</taxon>
        <taxon>Niphatidae</taxon>
        <taxon>Amphimedon</taxon>
    </lineage>
</organism>
<dbReference type="AlphaFoldDB" id="A0A1X7VTE5"/>
<dbReference type="GO" id="GO:0000398">
    <property type="term" value="P:mRNA splicing, via spliceosome"/>
    <property type="evidence" value="ECO:0007669"/>
    <property type="project" value="InterPro"/>
</dbReference>
<evidence type="ECO:0008006" key="9">
    <source>
        <dbReference type="Google" id="ProtNLM"/>
    </source>
</evidence>
<keyword evidence="4" id="KW-0694">RNA-binding</keyword>
<dbReference type="EnsemblMetazoa" id="Aqu2.1.43367_001">
    <property type="protein sequence ID" value="Aqu2.1.43367_001"/>
    <property type="gene ID" value="Aqu2.1.43367"/>
</dbReference>
<dbReference type="InterPro" id="IPR010920">
    <property type="entry name" value="LSM_dom_sf"/>
</dbReference>